<organism evidence="1 3">
    <name type="scientific">Synechococcus phage S-CAM7</name>
    <dbReference type="NCBI Taxonomy" id="1883368"/>
    <lineage>
        <taxon>Viruses</taxon>
        <taxon>Duplodnaviria</taxon>
        <taxon>Heunggongvirae</taxon>
        <taxon>Uroviricota</taxon>
        <taxon>Caudoviricetes</taxon>
        <taxon>Pantevenvirales</taxon>
        <taxon>Kyanoviridae</taxon>
        <taxon>Mazuvirus</taxon>
        <taxon>Mazuvirus scam7</taxon>
    </lineage>
</organism>
<reference evidence="2 4" key="3">
    <citation type="submission" date="2020-07" db="EMBL/GenBank/DDBJ databases">
        <title>Signatures of coevolution in a cyanophage population.</title>
        <authorList>
            <person name="Abebe J."/>
        </authorList>
    </citation>
    <scope>NUCLEOTIDE SEQUENCE [LARGE SCALE GENOMIC DNA]</scope>
    <source>
        <strain evidence="2">0809CC03</strain>
    </source>
</reference>
<accession>A0A1D8KTF3</accession>
<evidence type="ECO:0000313" key="3">
    <source>
        <dbReference type="Proteomes" id="UP000203902"/>
    </source>
</evidence>
<dbReference type="GeneID" id="30308076"/>
<protein>
    <submittedName>
        <fullName evidence="1">Uncharacterized protein</fullName>
    </submittedName>
</protein>
<dbReference type="EMBL" id="MT586120">
    <property type="protein sequence ID" value="QLF86076.1"/>
    <property type="molecule type" value="Genomic_DNA"/>
</dbReference>
<dbReference type="RefSeq" id="YP_009322955.1">
    <property type="nucleotide sequence ID" value="NC_031927.1"/>
</dbReference>
<evidence type="ECO:0000313" key="2">
    <source>
        <dbReference type="EMBL" id="QLF86076.1"/>
    </source>
</evidence>
<proteinExistence type="predicted"/>
<dbReference type="EMBL" id="KU686212">
    <property type="protein sequence ID" value="AOV61946.1"/>
    <property type="molecule type" value="Genomic_DNA"/>
</dbReference>
<sequence length="133" mass="15457">MLKPLLAAIIFSTMPVATLAQEQEPYDYTGATLRQQQYQIYELNRRLQVQGNQREIQMLQDRVANGGQPPQPTQVIVEQRTNPIVPILGAALIGGAIIYGANQNNRSYHHHHEYHRNGNRYRICRDHKRRYYC</sequence>
<reference evidence="2 4" key="2">
    <citation type="submission" date="2020-06" db="EMBL/GenBank/DDBJ databases">
        <authorList>
            <person name="Puxty R.J."/>
            <person name="Weihe C."/>
            <person name="Marston M.F."/>
            <person name="Martiny J.B.H."/>
        </authorList>
    </citation>
    <scope>NUCLEOTIDE SEQUENCE [LARGE SCALE GENOMIC DNA]</scope>
    <source>
        <strain evidence="2">0809CC03</strain>
    </source>
</reference>
<reference evidence="1 3" key="1">
    <citation type="journal article" date="2016" name="Virology">
        <title>The genomic content and context of auxiliary metabolic genes in marine cyanomyoviruses.</title>
        <authorList>
            <person name="Crummett L.T."/>
            <person name="Puxty R.J."/>
            <person name="Weihe C."/>
            <person name="Marston M.F."/>
            <person name="Martiny J.B."/>
        </authorList>
    </citation>
    <scope>NUCLEOTIDE SEQUENCE [LARGE SCALE GENOMIC DNA]</scope>
    <source>
        <strain evidence="1">0910CC49</strain>
    </source>
</reference>
<name>A0A1D8KTF3_9CAUD</name>
<keyword evidence="3" id="KW-1185">Reference proteome</keyword>
<gene>
    <name evidence="1" type="ORF">C490910_022</name>
    <name evidence="2" type="ORF">CC030809_00020</name>
</gene>
<dbReference type="Proteomes" id="UP000510897">
    <property type="component" value="Segment"/>
</dbReference>
<evidence type="ECO:0000313" key="4">
    <source>
        <dbReference type="Proteomes" id="UP000510897"/>
    </source>
</evidence>
<evidence type="ECO:0000313" key="1">
    <source>
        <dbReference type="EMBL" id="AOV61946.1"/>
    </source>
</evidence>
<dbReference type="KEGG" id="vg:30308076"/>
<dbReference type="Proteomes" id="UP000203902">
    <property type="component" value="Segment"/>
</dbReference>